<sequence>MASYRGLVRVGAALAMTLAVVMGSAYADEIFGFITKVDPAAKKITVVEKATDKESVLVVDDEALLVTPKDEAGSKVDLEKLEGRLTKAKEKNANSKGINAKITHKGDKASKIEIVAKKKAAVSAQ</sequence>
<protein>
    <submittedName>
        <fullName evidence="2">Uncharacterized protein</fullName>
    </submittedName>
</protein>
<feature type="signal peptide" evidence="1">
    <location>
        <begin position="1"/>
        <end position="27"/>
    </location>
</feature>
<proteinExistence type="predicted"/>
<name>A0ABT6FK82_9BACT</name>
<keyword evidence="3" id="KW-1185">Reference proteome</keyword>
<evidence type="ECO:0000313" key="3">
    <source>
        <dbReference type="Proteomes" id="UP001216907"/>
    </source>
</evidence>
<reference evidence="2 3" key="1">
    <citation type="submission" date="2023-03" db="EMBL/GenBank/DDBJ databases">
        <title>Paludisphaera mucosa sp. nov. a novel planctomycete from northern fen.</title>
        <authorList>
            <person name="Ivanova A."/>
        </authorList>
    </citation>
    <scope>NUCLEOTIDE SEQUENCE [LARGE SCALE GENOMIC DNA]</scope>
    <source>
        <strain evidence="2 3">Pla2</strain>
    </source>
</reference>
<organism evidence="2 3">
    <name type="scientific">Paludisphaera mucosa</name>
    <dbReference type="NCBI Taxonomy" id="3030827"/>
    <lineage>
        <taxon>Bacteria</taxon>
        <taxon>Pseudomonadati</taxon>
        <taxon>Planctomycetota</taxon>
        <taxon>Planctomycetia</taxon>
        <taxon>Isosphaerales</taxon>
        <taxon>Isosphaeraceae</taxon>
        <taxon>Paludisphaera</taxon>
    </lineage>
</organism>
<dbReference type="RefSeq" id="WP_277864255.1">
    <property type="nucleotide sequence ID" value="NZ_JARRAG010000002.1"/>
</dbReference>
<gene>
    <name evidence="2" type="ORF">PZE19_29840</name>
</gene>
<evidence type="ECO:0000313" key="2">
    <source>
        <dbReference type="EMBL" id="MDG3007987.1"/>
    </source>
</evidence>
<dbReference type="Proteomes" id="UP001216907">
    <property type="component" value="Unassembled WGS sequence"/>
</dbReference>
<accession>A0ABT6FK82</accession>
<evidence type="ECO:0000256" key="1">
    <source>
        <dbReference type="SAM" id="SignalP"/>
    </source>
</evidence>
<dbReference type="EMBL" id="JARRAG010000002">
    <property type="protein sequence ID" value="MDG3007987.1"/>
    <property type="molecule type" value="Genomic_DNA"/>
</dbReference>
<keyword evidence="1" id="KW-0732">Signal</keyword>
<comment type="caution">
    <text evidence="2">The sequence shown here is derived from an EMBL/GenBank/DDBJ whole genome shotgun (WGS) entry which is preliminary data.</text>
</comment>
<feature type="chain" id="PRO_5046351224" evidence="1">
    <location>
        <begin position="28"/>
        <end position="125"/>
    </location>
</feature>